<dbReference type="Pfam" id="PF01230">
    <property type="entry name" value="HIT"/>
    <property type="match status" value="1"/>
</dbReference>
<protein>
    <submittedName>
        <fullName evidence="5">HIT family protein</fullName>
    </submittedName>
</protein>
<reference evidence="6" key="1">
    <citation type="submission" date="2017-09" db="EMBL/GenBank/DDBJ databases">
        <title>Depth-based differentiation of microbial function through sediment-hosted aquifers and enrichment of novel symbionts in the deep terrestrial subsurface.</title>
        <authorList>
            <person name="Probst A.J."/>
            <person name="Ladd B."/>
            <person name="Jarett J.K."/>
            <person name="Geller-Mcgrath D.E."/>
            <person name="Sieber C.M.K."/>
            <person name="Emerson J.B."/>
            <person name="Anantharaman K."/>
            <person name="Thomas B.C."/>
            <person name="Malmstrom R."/>
            <person name="Stieglmeier M."/>
            <person name="Klingl A."/>
            <person name="Woyke T."/>
            <person name="Ryan C.M."/>
            <person name="Banfield J.F."/>
        </authorList>
    </citation>
    <scope>NUCLEOTIDE SEQUENCE [LARGE SCALE GENOMIC DNA]</scope>
</reference>
<evidence type="ECO:0000313" key="5">
    <source>
        <dbReference type="EMBL" id="PIT87720.1"/>
    </source>
</evidence>
<dbReference type="PANTHER" id="PTHR46648">
    <property type="entry name" value="HIT FAMILY PROTEIN 1"/>
    <property type="match status" value="1"/>
</dbReference>
<dbReference type="CDD" id="cd01277">
    <property type="entry name" value="HINT_subgroup"/>
    <property type="match status" value="1"/>
</dbReference>
<dbReference type="PROSITE" id="PS51084">
    <property type="entry name" value="HIT_2"/>
    <property type="match status" value="1"/>
</dbReference>
<dbReference type="SUPFAM" id="SSF54197">
    <property type="entry name" value="HIT-like"/>
    <property type="match status" value="1"/>
</dbReference>
<dbReference type="InterPro" id="IPR036265">
    <property type="entry name" value="HIT-like_sf"/>
</dbReference>
<sequence>MDCLFCKVAKGQIPSYKVYEDENTLAFLDIFPHASGHTVVISKQHYESLSDLPAEKWAQISLAIKMTWDKLQKALKPDGCNIGINNGSIAGQVVKHVHWHILPRYQDDKGGSIHSIIKNPGKLDVKQVAKLME</sequence>
<dbReference type="EMBL" id="PFBX01000012">
    <property type="protein sequence ID" value="PIT87720.1"/>
    <property type="molecule type" value="Genomic_DNA"/>
</dbReference>
<dbReference type="InterPro" id="IPR011146">
    <property type="entry name" value="HIT-like"/>
</dbReference>
<dbReference type="InterPro" id="IPR001310">
    <property type="entry name" value="Histidine_triad_HIT"/>
</dbReference>
<comment type="caution">
    <text evidence="5">The sequence shown here is derived from an EMBL/GenBank/DDBJ whole genome shotgun (WGS) entry which is preliminary data.</text>
</comment>
<feature type="short sequence motif" description="Histidine triad motif" evidence="2 3">
    <location>
        <begin position="96"/>
        <end position="100"/>
    </location>
</feature>
<gene>
    <name evidence="5" type="ORF">COU31_01395</name>
</gene>
<evidence type="ECO:0000313" key="6">
    <source>
        <dbReference type="Proteomes" id="UP000231183"/>
    </source>
</evidence>
<dbReference type="PRINTS" id="PR00332">
    <property type="entry name" value="HISTRIAD"/>
</dbReference>
<dbReference type="InterPro" id="IPR039384">
    <property type="entry name" value="HINT"/>
</dbReference>
<evidence type="ECO:0000256" key="2">
    <source>
        <dbReference type="PIRSR" id="PIRSR601310-3"/>
    </source>
</evidence>
<evidence type="ECO:0000256" key="1">
    <source>
        <dbReference type="PIRSR" id="PIRSR601310-1"/>
    </source>
</evidence>
<evidence type="ECO:0000259" key="4">
    <source>
        <dbReference type="PROSITE" id="PS51084"/>
    </source>
</evidence>
<organism evidence="5 6">
    <name type="scientific">Candidatus Magasanikbacteria bacterium CG10_big_fil_rev_8_21_14_0_10_40_10</name>
    <dbReference type="NCBI Taxonomy" id="1974648"/>
    <lineage>
        <taxon>Bacteria</taxon>
        <taxon>Candidatus Magasanikiibacteriota</taxon>
    </lineage>
</organism>
<dbReference type="GO" id="GO:0009117">
    <property type="term" value="P:nucleotide metabolic process"/>
    <property type="evidence" value="ECO:0007669"/>
    <property type="project" value="TreeGrafter"/>
</dbReference>
<proteinExistence type="predicted"/>
<dbReference type="AlphaFoldDB" id="A0A2M6W4Q2"/>
<name>A0A2M6W4Q2_9BACT</name>
<dbReference type="Proteomes" id="UP000231183">
    <property type="component" value="Unassembled WGS sequence"/>
</dbReference>
<dbReference type="PANTHER" id="PTHR46648:SF1">
    <property type="entry name" value="ADENOSINE 5'-MONOPHOSPHORAMIDASE HNT1"/>
    <property type="match status" value="1"/>
</dbReference>
<feature type="active site" description="Tele-AMP-histidine intermediate" evidence="1">
    <location>
        <position position="98"/>
    </location>
</feature>
<dbReference type="GO" id="GO:0003824">
    <property type="term" value="F:catalytic activity"/>
    <property type="evidence" value="ECO:0007669"/>
    <property type="project" value="InterPro"/>
</dbReference>
<dbReference type="Gene3D" id="3.30.428.10">
    <property type="entry name" value="HIT-like"/>
    <property type="match status" value="1"/>
</dbReference>
<feature type="domain" description="HIT" evidence="4">
    <location>
        <begin position="4"/>
        <end position="111"/>
    </location>
</feature>
<evidence type="ECO:0000256" key="3">
    <source>
        <dbReference type="PROSITE-ProRule" id="PRU00464"/>
    </source>
</evidence>
<accession>A0A2M6W4Q2</accession>